<dbReference type="Pfam" id="PF00394">
    <property type="entry name" value="Cu-oxidase"/>
    <property type="match status" value="1"/>
</dbReference>
<organism evidence="7 8">
    <name type="scientific">Edaphobacter aggregans</name>
    <dbReference type="NCBI Taxonomy" id="570835"/>
    <lineage>
        <taxon>Bacteria</taxon>
        <taxon>Pseudomonadati</taxon>
        <taxon>Acidobacteriota</taxon>
        <taxon>Terriglobia</taxon>
        <taxon>Terriglobales</taxon>
        <taxon>Acidobacteriaceae</taxon>
        <taxon>Edaphobacter</taxon>
    </lineage>
</organism>
<evidence type="ECO:0000256" key="2">
    <source>
        <dbReference type="ARBA" id="ARBA00023002"/>
    </source>
</evidence>
<keyword evidence="2" id="KW-0560">Oxidoreductase</keyword>
<keyword evidence="1" id="KW-0479">Metal-binding</keyword>
<dbReference type="AlphaFoldDB" id="A0A3R9P7Z3"/>
<proteinExistence type="predicted"/>
<accession>A0A3R9P7Z3</accession>
<dbReference type="SUPFAM" id="SSF49503">
    <property type="entry name" value="Cupredoxins"/>
    <property type="match status" value="3"/>
</dbReference>
<dbReference type="InterPro" id="IPR011706">
    <property type="entry name" value="Cu-oxidase_C"/>
</dbReference>
<evidence type="ECO:0000259" key="6">
    <source>
        <dbReference type="Pfam" id="PF07732"/>
    </source>
</evidence>
<dbReference type="InterPro" id="IPR001117">
    <property type="entry name" value="Cu-oxidase_2nd"/>
</dbReference>
<feature type="domain" description="Plastocyanin-like" evidence="4">
    <location>
        <begin position="215"/>
        <end position="311"/>
    </location>
</feature>
<feature type="domain" description="Plastocyanin-like" evidence="5">
    <location>
        <begin position="375"/>
        <end position="480"/>
    </location>
</feature>
<gene>
    <name evidence="7" type="ORF">EDE15_1031</name>
</gene>
<dbReference type="Proteomes" id="UP000269669">
    <property type="component" value="Unassembled WGS sequence"/>
</dbReference>
<dbReference type="GO" id="GO:0016491">
    <property type="term" value="F:oxidoreductase activity"/>
    <property type="evidence" value="ECO:0007669"/>
    <property type="project" value="InterPro"/>
</dbReference>
<evidence type="ECO:0000259" key="5">
    <source>
        <dbReference type="Pfam" id="PF07731"/>
    </source>
</evidence>
<evidence type="ECO:0000313" key="7">
    <source>
        <dbReference type="EMBL" id="RSL15541.1"/>
    </source>
</evidence>
<dbReference type="EMBL" id="RSDW01000001">
    <property type="protein sequence ID" value="RSL15541.1"/>
    <property type="molecule type" value="Genomic_DNA"/>
</dbReference>
<dbReference type="Pfam" id="PF07731">
    <property type="entry name" value="Cu-oxidase_2"/>
    <property type="match status" value="1"/>
</dbReference>
<dbReference type="OrthoDB" id="9757546at2"/>
<name>A0A3R9P7Z3_9BACT</name>
<feature type="domain" description="Plastocyanin-like" evidence="6">
    <location>
        <begin position="61"/>
        <end position="167"/>
    </location>
</feature>
<dbReference type="PANTHER" id="PTHR11709">
    <property type="entry name" value="MULTI-COPPER OXIDASE"/>
    <property type="match status" value="1"/>
</dbReference>
<keyword evidence="3" id="KW-0186">Copper</keyword>
<comment type="caution">
    <text evidence="7">The sequence shown here is derived from an EMBL/GenBank/DDBJ whole genome shotgun (WGS) entry which is preliminary data.</text>
</comment>
<evidence type="ECO:0000256" key="3">
    <source>
        <dbReference type="ARBA" id="ARBA00023008"/>
    </source>
</evidence>
<evidence type="ECO:0000259" key="4">
    <source>
        <dbReference type="Pfam" id="PF00394"/>
    </source>
</evidence>
<evidence type="ECO:0000256" key="1">
    <source>
        <dbReference type="ARBA" id="ARBA00022723"/>
    </source>
</evidence>
<protein>
    <submittedName>
        <fullName evidence="7">FtsP/CotA-like multicopper oxidase with cupredoxin domain</fullName>
    </submittedName>
</protein>
<evidence type="ECO:0000313" key="8">
    <source>
        <dbReference type="Proteomes" id="UP000269669"/>
    </source>
</evidence>
<dbReference type="Pfam" id="PF07732">
    <property type="entry name" value="Cu-oxidase_3"/>
    <property type="match status" value="1"/>
</dbReference>
<dbReference type="InterPro" id="IPR011707">
    <property type="entry name" value="Cu-oxidase-like_N"/>
</dbReference>
<keyword evidence="8" id="KW-1185">Reference proteome</keyword>
<dbReference type="GO" id="GO:0005507">
    <property type="term" value="F:copper ion binding"/>
    <property type="evidence" value="ECO:0007669"/>
    <property type="project" value="InterPro"/>
</dbReference>
<dbReference type="InterPro" id="IPR045087">
    <property type="entry name" value="Cu-oxidase_fam"/>
</dbReference>
<dbReference type="CDD" id="cd13908">
    <property type="entry name" value="CuRO_3_MCO_like_2"/>
    <property type="match status" value="1"/>
</dbReference>
<dbReference type="RefSeq" id="WP_125484273.1">
    <property type="nucleotide sequence ID" value="NZ_RSDW01000001.1"/>
</dbReference>
<dbReference type="PANTHER" id="PTHR11709:SF394">
    <property type="entry name" value="FI03373P-RELATED"/>
    <property type="match status" value="1"/>
</dbReference>
<dbReference type="Gene3D" id="2.60.40.420">
    <property type="entry name" value="Cupredoxins - blue copper proteins"/>
    <property type="match status" value="3"/>
</dbReference>
<reference evidence="7 8" key="1">
    <citation type="submission" date="2018-12" db="EMBL/GenBank/DDBJ databases">
        <title>Sequencing of bacterial isolates from soil warming experiment in Harvard Forest, Massachusetts, USA.</title>
        <authorList>
            <person name="Deangelis K."/>
        </authorList>
    </citation>
    <scope>NUCLEOTIDE SEQUENCE [LARGE SCALE GENOMIC DNA]</scope>
    <source>
        <strain evidence="7 8">EB153</strain>
    </source>
</reference>
<sequence>MQRRDFLRYTSLTLAQAATTRLLPAQMPMAQDHGSTPAPEGKADYTLHIAPVTVELAPERVISTIGYNGLTPGPVLRMKEGKPITVDVINSTDVPELVHWHGLLIPAEVDGVEEEATPFVPPQGRRRYQFTPRPAGSRWYHSHAMAFSDLHKGAYTGQFGFLHIDSGNDPGQYDQEIFLALRDWEPFFTTFMDDTDEEGQNDPQLEKPAVLNTAPNGLEVNSMTYSINDKSLGAGEPIRVKEGQRILLHLLNASAIENRRIALPGHKFRVIALDGNPVPSPQLVETLFLGAGERIDATVEMTNPGVWILGATEDPIRAAGLGIVVEYANQHHPPQWIKPSTLRWDYAIFSAPEGTHPTPPPDHTFDMTFEKIPSGSGKFNTWLVNGKPYPHENEFVLQQGARYRLIFRNRTDDAHPMHLHRHQLELTEINGRKTSGIIKDTVVVPYYGRASVDFTANQPGLTLFHCHIQQHMDFGFKALFRYV</sequence>
<dbReference type="InterPro" id="IPR008972">
    <property type="entry name" value="Cupredoxin"/>
</dbReference>